<name>A0ACC2MVC3_PERAE</name>
<dbReference type="EMBL" id="CM056809">
    <property type="protein sequence ID" value="KAJ8649721.1"/>
    <property type="molecule type" value="Genomic_DNA"/>
</dbReference>
<reference evidence="1 2" key="1">
    <citation type="journal article" date="2022" name="Hortic Res">
        <title>A haplotype resolved chromosomal level avocado genome allows analysis of novel avocado genes.</title>
        <authorList>
            <person name="Nath O."/>
            <person name="Fletcher S.J."/>
            <person name="Hayward A."/>
            <person name="Shaw L.M."/>
            <person name="Masouleh A.K."/>
            <person name="Furtado A."/>
            <person name="Henry R.J."/>
            <person name="Mitter N."/>
        </authorList>
    </citation>
    <scope>NUCLEOTIDE SEQUENCE [LARGE SCALE GENOMIC DNA]</scope>
    <source>
        <strain evidence="2">cv. Hass</strain>
    </source>
</reference>
<dbReference type="Proteomes" id="UP001234297">
    <property type="component" value="Chromosome 1"/>
</dbReference>
<accession>A0ACC2MVC3</accession>
<gene>
    <name evidence="1" type="ORF">MRB53_002744</name>
</gene>
<sequence>MDGEVWVLERPARQLRSVCEFPTINTTKSSRYVEIVPRGLGIMVRGDEGVRGYSCCSCLRRRRLIRAPVATRHGLLVFLLKWLRSLSLSSLNAPGLFERAFTELSLPTAPHRATVAFLFQPHRRFSCGRNSNLF</sequence>
<proteinExistence type="predicted"/>
<organism evidence="1 2">
    <name type="scientific">Persea americana</name>
    <name type="common">Avocado</name>
    <dbReference type="NCBI Taxonomy" id="3435"/>
    <lineage>
        <taxon>Eukaryota</taxon>
        <taxon>Viridiplantae</taxon>
        <taxon>Streptophyta</taxon>
        <taxon>Embryophyta</taxon>
        <taxon>Tracheophyta</taxon>
        <taxon>Spermatophyta</taxon>
        <taxon>Magnoliopsida</taxon>
        <taxon>Magnoliidae</taxon>
        <taxon>Laurales</taxon>
        <taxon>Lauraceae</taxon>
        <taxon>Persea</taxon>
    </lineage>
</organism>
<comment type="caution">
    <text evidence="1">The sequence shown here is derived from an EMBL/GenBank/DDBJ whole genome shotgun (WGS) entry which is preliminary data.</text>
</comment>
<keyword evidence="2" id="KW-1185">Reference proteome</keyword>
<evidence type="ECO:0000313" key="1">
    <source>
        <dbReference type="EMBL" id="KAJ8649721.1"/>
    </source>
</evidence>
<evidence type="ECO:0000313" key="2">
    <source>
        <dbReference type="Proteomes" id="UP001234297"/>
    </source>
</evidence>
<protein>
    <submittedName>
        <fullName evidence="1">Uncharacterized protein</fullName>
    </submittedName>
</protein>